<feature type="domain" description="Lipid/polyisoprenoid-binding YceI-like" evidence="1">
    <location>
        <begin position="26"/>
        <end position="178"/>
    </location>
</feature>
<dbReference type="Proteomes" id="UP001139521">
    <property type="component" value="Unassembled WGS sequence"/>
</dbReference>
<dbReference type="InterPro" id="IPR007372">
    <property type="entry name" value="Lipid/polyisoprenoid-bd_YceI"/>
</dbReference>
<organism evidence="2 3">
    <name type="scientific">Zunongwangia pacifica</name>
    <dbReference type="NCBI Taxonomy" id="2911062"/>
    <lineage>
        <taxon>Bacteria</taxon>
        <taxon>Pseudomonadati</taxon>
        <taxon>Bacteroidota</taxon>
        <taxon>Flavobacteriia</taxon>
        <taxon>Flavobacteriales</taxon>
        <taxon>Flavobacteriaceae</taxon>
        <taxon>Zunongwangia</taxon>
    </lineage>
</organism>
<dbReference type="SMART" id="SM00867">
    <property type="entry name" value="YceI"/>
    <property type="match status" value="1"/>
</dbReference>
<dbReference type="AlphaFoldDB" id="A0A9X1ZMV5"/>
<dbReference type="EMBL" id="JAKHSK010000001">
    <property type="protein sequence ID" value="MCL6216744.1"/>
    <property type="molecule type" value="Genomic_DNA"/>
</dbReference>
<dbReference type="PANTHER" id="PTHR34406:SF1">
    <property type="entry name" value="PROTEIN YCEI"/>
    <property type="match status" value="1"/>
</dbReference>
<reference evidence="2" key="1">
    <citation type="submission" date="2022-01" db="EMBL/GenBank/DDBJ databases">
        <title>Genome sequencing of Zunongwangia sp. M21534 genome.</title>
        <authorList>
            <person name="Chen Y."/>
            <person name="Dong C."/>
            <person name="Shao Z."/>
        </authorList>
    </citation>
    <scope>NUCLEOTIDE SEQUENCE</scope>
    <source>
        <strain evidence="2">MCCC M21534</strain>
    </source>
</reference>
<sequence>MKTKSLNYYAVFALLAFLFVGASVNSQNLKPIKTEILVEGTSNIHDWEMTSEKAVGTFQSNDGAISKISLEIPVKSLESGKGGMDKNAYKALNEDDYPTIKFSSTEISSNKITGNLIINGKSKTVSIPVSTKKSGDSIEISGKYKLNMAHYGVEPPTALMGTIRTGEEVTINFNFKINQ</sequence>
<dbReference type="RefSeq" id="WP_249599738.1">
    <property type="nucleotide sequence ID" value="NZ_JAKHSK010000001.1"/>
</dbReference>
<keyword evidence="3" id="KW-1185">Reference proteome</keyword>
<name>A0A9X1ZMV5_9FLAO</name>
<evidence type="ECO:0000259" key="1">
    <source>
        <dbReference type="SMART" id="SM00867"/>
    </source>
</evidence>
<evidence type="ECO:0000313" key="3">
    <source>
        <dbReference type="Proteomes" id="UP001139521"/>
    </source>
</evidence>
<dbReference type="InterPro" id="IPR036761">
    <property type="entry name" value="TTHA0802/YceI-like_sf"/>
</dbReference>
<evidence type="ECO:0000313" key="2">
    <source>
        <dbReference type="EMBL" id="MCL6216744.1"/>
    </source>
</evidence>
<dbReference type="Gene3D" id="2.40.128.110">
    <property type="entry name" value="Lipid/polyisoprenoid-binding, YceI-like"/>
    <property type="match status" value="1"/>
</dbReference>
<protein>
    <submittedName>
        <fullName evidence="2">YceI family protein</fullName>
    </submittedName>
</protein>
<gene>
    <name evidence="2" type="ORF">L1967_00410</name>
</gene>
<comment type="caution">
    <text evidence="2">The sequence shown here is derived from an EMBL/GenBank/DDBJ whole genome shotgun (WGS) entry which is preliminary data.</text>
</comment>
<proteinExistence type="predicted"/>
<accession>A0A9X1ZMV5</accession>
<dbReference type="PANTHER" id="PTHR34406">
    <property type="entry name" value="PROTEIN YCEI"/>
    <property type="match status" value="1"/>
</dbReference>
<dbReference type="Pfam" id="PF04264">
    <property type="entry name" value="YceI"/>
    <property type="match status" value="1"/>
</dbReference>
<dbReference type="SUPFAM" id="SSF101874">
    <property type="entry name" value="YceI-like"/>
    <property type="match status" value="1"/>
</dbReference>